<evidence type="ECO:0000313" key="3">
    <source>
        <dbReference type="EMBL" id="ERM94876.1"/>
    </source>
</evidence>
<keyword evidence="4" id="KW-1185">Reference proteome</keyword>
<evidence type="ECO:0000256" key="1">
    <source>
        <dbReference type="SAM" id="MobiDB-lite"/>
    </source>
</evidence>
<feature type="region of interest" description="Disordered" evidence="1">
    <location>
        <begin position="43"/>
        <end position="119"/>
    </location>
</feature>
<feature type="chain" id="PRO_5004806584" evidence="2">
    <location>
        <begin position="23"/>
        <end position="139"/>
    </location>
</feature>
<accession>W1NHC2</accession>
<dbReference type="EMBL" id="KI397501">
    <property type="protein sequence ID" value="ERM94876.1"/>
    <property type="molecule type" value="Genomic_DNA"/>
</dbReference>
<protein>
    <submittedName>
        <fullName evidence="3">Uncharacterized protein</fullName>
    </submittedName>
</protein>
<feature type="compositionally biased region" description="Low complexity" evidence="1">
    <location>
        <begin position="73"/>
        <end position="88"/>
    </location>
</feature>
<dbReference type="AlphaFoldDB" id="W1NHC2"/>
<proteinExistence type="predicted"/>
<feature type="signal peptide" evidence="2">
    <location>
        <begin position="1"/>
        <end position="22"/>
    </location>
</feature>
<gene>
    <name evidence="3" type="ORF">AMTR_s00009p00122590</name>
</gene>
<sequence length="139" mass="15927">MKILWICLQTFLLCSLLSTTNGNRKWLEEKPLEKNYKQQKTYYPLTDARGRQVLDSNSLGKESSVQEKPAFNPPNDQENSNESNQPNNISGTVQDEGKDNGNTEENDPYNHLRGSTIDNHHQITIDEFRRGNHYPGPHS</sequence>
<dbReference type="HOGENOM" id="CLU_1847785_0_0_1"/>
<keyword evidence="2" id="KW-0732">Signal</keyword>
<evidence type="ECO:0000256" key="2">
    <source>
        <dbReference type="SAM" id="SignalP"/>
    </source>
</evidence>
<dbReference type="Gramene" id="ERM94876">
    <property type="protein sequence ID" value="ERM94876"/>
    <property type="gene ID" value="AMTR_s00009p00122590"/>
</dbReference>
<name>W1NHC2_AMBTC</name>
<reference evidence="4" key="1">
    <citation type="journal article" date="2013" name="Science">
        <title>The Amborella genome and the evolution of flowering plants.</title>
        <authorList>
            <consortium name="Amborella Genome Project"/>
        </authorList>
    </citation>
    <scope>NUCLEOTIDE SEQUENCE [LARGE SCALE GENOMIC DNA]</scope>
</reference>
<evidence type="ECO:0000313" key="4">
    <source>
        <dbReference type="Proteomes" id="UP000017836"/>
    </source>
</evidence>
<dbReference type="Proteomes" id="UP000017836">
    <property type="component" value="Unassembled WGS sequence"/>
</dbReference>
<organism evidence="3 4">
    <name type="scientific">Amborella trichopoda</name>
    <dbReference type="NCBI Taxonomy" id="13333"/>
    <lineage>
        <taxon>Eukaryota</taxon>
        <taxon>Viridiplantae</taxon>
        <taxon>Streptophyta</taxon>
        <taxon>Embryophyta</taxon>
        <taxon>Tracheophyta</taxon>
        <taxon>Spermatophyta</taxon>
        <taxon>Magnoliopsida</taxon>
        <taxon>Amborellales</taxon>
        <taxon>Amborellaceae</taxon>
        <taxon>Amborella</taxon>
    </lineage>
</organism>
<feature type="compositionally biased region" description="Polar residues" evidence="1">
    <location>
        <begin position="54"/>
        <end position="63"/>
    </location>
</feature>